<evidence type="ECO:0000259" key="4">
    <source>
        <dbReference type="PROSITE" id="PS01124"/>
    </source>
</evidence>
<dbReference type="Pfam" id="PF02311">
    <property type="entry name" value="AraC_binding"/>
    <property type="match status" value="1"/>
</dbReference>
<dbReference type="EMBL" id="FOTR01000002">
    <property type="protein sequence ID" value="SFL52713.1"/>
    <property type="molecule type" value="Genomic_DNA"/>
</dbReference>
<dbReference type="InterPro" id="IPR014710">
    <property type="entry name" value="RmlC-like_jellyroll"/>
</dbReference>
<dbReference type="STRING" id="334253.SAMN04487943_10267"/>
<dbReference type="SMART" id="SM00342">
    <property type="entry name" value="HTH_ARAC"/>
    <property type="match status" value="1"/>
</dbReference>
<dbReference type="InterPro" id="IPR009057">
    <property type="entry name" value="Homeodomain-like_sf"/>
</dbReference>
<dbReference type="InterPro" id="IPR003313">
    <property type="entry name" value="AraC-bd"/>
</dbReference>
<dbReference type="GO" id="GO:0003700">
    <property type="term" value="F:DNA-binding transcription factor activity"/>
    <property type="evidence" value="ECO:0007669"/>
    <property type="project" value="InterPro"/>
</dbReference>
<dbReference type="SUPFAM" id="SSF46689">
    <property type="entry name" value="Homeodomain-like"/>
    <property type="match status" value="2"/>
</dbReference>
<dbReference type="PROSITE" id="PS00041">
    <property type="entry name" value="HTH_ARAC_FAMILY_1"/>
    <property type="match status" value="1"/>
</dbReference>
<dbReference type="Proteomes" id="UP000198565">
    <property type="component" value="Unassembled WGS sequence"/>
</dbReference>
<dbReference type="AlphaFoldDB" id="A0A1I4IFC9"/>
<keyword evidence="6" id="KW-1185">Reference proteome</keyword>
<evidence type="ECO:0000256" key="3">
    <source>
        <dbReference type="ARBA" id="ARBA00023163"/>
    </source>
</evidence>
<proteinExistence type="predicted"/>
<dbReference type="Pfam" id="PF12833">
    <property type="entry name" value="HTH_18"/>
    <property type="match status" value="1"/>
</dbReference>
<feature type="domain" description="HTH araC/xylS-type" evidence="4">
    <location>
        <begin position="167"/>
        <end position="265"/>
    </location>
</feature>
<name>A0A1I4IFC9_9BACI</name>
<dbReference type="RefSeq" id="WP_091481432.1">
    <property type="nucleotide sequence ID" value="NZ_FOTR01000002.1"/>
</dbReference>
<gene>
    <name evidence="5" type="ORF">SAMN04487943_10267</name>
</gene>
<dbReference type="Gene3D" id="2.60.120.10">
    <property type="entry name" value="Jelly Rolls"/>
    <property type="match status" value="1"/>
</dbReference>
<dbReference type="SUPFAM" id="SSF51215">
    <property type="entry name" value="Regulatory protein AraC"/>
    <property type="match status" value="1"/>
</dbReference>
<organism evidence="5 6">
    <name type="scientific">Gracilibacillus orientalis</name>
    <dbReference type="NCBI Taxonomy" id="334253"/>
    <lineage>
        <taxon>Bacteria</taxon>
        <taxon>Bacillati</taxon>
        <taxon>Bacillota</taxon>
        <taxon>Bacilli</taxon>
        <taxon>Bacillales</taxon>
        <taxon>Bacillaceae</taxon>
        <taxon>Gracilibacillus</taxon>
    </lineage>
</organism>
<evidence type="ECO:0000313" key="6">
    <source>
        <dbReference type="Proteomes" id="UP000198565"/>
    </source>
</evidence>
<dbReference type="OrthoDB" id="9816335at2"/>
<keyword evidence="3" id="KW-0804">Transcription</keyword>
<dbReference type="InterPro" id="IPR018060">
    <property type="entry name" value="HTH_AraC"/>
</dbReference>
<dbReference type="GO" id="GO:0043565">
    <property type="term" value="F:sequence-specific DNA binding"/>
    <property type="evidence" value="ECO:0007669"/>
    <property type="project" value="InterPro"/>
</dbReference>
<accession>A0A1I4IFC9</accession>
<reference evidence="6" key="1">
    <citation type="submission" date="2016-10" db="EMBL/GenBank/DDBJ databases">
        <authorList>
            <person name="Varghese N."/>
            <person name="Submissions S."/>
        </authorList>
    </citation>
    <scope>NUCLEOTIDE SEQUENCE [LARGE SCALE GENOMIC DNA]</scope>
    <source>
        <strain evidence="6">CGMCC 1.4250</strain>
    </source>
</reference>
<evidence type="ECO:0000313" key="5">
    <source>
        <dbReference type="EMBL" id="SFL52713.1"/>
    </source>
</evidence>
<protein>
    <submittedName>
        <fullName evidence="5">AraC-type DNA-binding protein</fullName>
    </submittedName>
</protein>
<dbReference type="InterPro" id="IPR037923">
    <property type="entry name" value="HTH-like"/>
</dbReference>
<dbReference type="PROSITE" id="PS01124">
    <property type="entry name" value="HTH_ARAC_FAMILY_2"/>
    <property type="match status" value="1"/>
</dbReference>
<sequence length="277" mass="32434">MLKDIRIEPFGIQLYESKHHAGDRIEEHHHQFYQLLYALEGTGKINLDGKEYLLEQDHVTFITPLTPHAIISDHKLTVLVLAFDGRIKDGTNTNLFEKTLYESKFIGLTPFNSSEIRQLLRTMLYEQAHHSLHQETALRTYLSQLLLLIARGEENNEKVDANTLRAERLKDYIDSHYFDWIQAEDLALRLGISTRHINTIFKDTYKMTPMQYLTEIRIGLAKKMLVETDKDIASICFEVGFESISTFYRSFKNNTSLSPNKYRTTEQNYQKWKLPEN</sequence>
<dbReference type="Gene3D" id="1.10.10.60">
    <property type="entry name" value="Homeodomain-like"/>
    <property type="match status" value="2"/>
</dbReference>
<dbReference type="PANTHER" id="PTHR43280:SF28">
    <property type="entry name" value="HTH-TYPE TRANSCRIPTIONAL ACTIVATOR RHAS"/>
    <property type="match status" value="1"/>
</dbReference>
<keyword evidence="2 5" id="KW-0238">DNA-binding</keyword>
<evidence type="ECO:0000256" key="1">
    <source>
        <dbReference type="ARBA" id="ARBA00023015"/>
    </source>
</evidence>
<dbReference type="InterPro" id="IPR018062">
    <property type="entry name" value="HTH_AraC-typ_CS"/>
</dbReference>
<keyword evidence="1" id="KW-0805">Transcription regulation</keyword>
<evidence type="ECO:0000256" key="2">
    <source>
        <dbReference type="ARBA" id="ARBA00023125"/>
    </source>
</evidence>
<dbReference type="PANTHER" id="PTHR43280">
    <property type="entry name" value="ARAC-FAMILY TRANSCRIPTIONAL REGULATOR"/>
    <property type="match status" value="1"/>
</dbReference>